<keyword evidence="3" id="KW-0238">DNA-binding</keyword>
<evidence type="ECO:0000256" key="1">
    <source>
        <dbReference type="ARBA" id="ARBA00009437"/>
    </source>
</evidence>
<dbReference type="Pfam" id="PF00126">
    <property type="entry name" value="HTH_1"/>
    <property type="match status" value="1"/>
</dbReference>
<dbReference type="AlphaFoldDB" id="A0A256G2S4"/>
<dbReference type="InterPro" id="IPR036390">
    <property type="entry name" value="WH_DNA-bd_sf"/>
</dbReference>
<evidence type="ECO:0000256" key="4">
    <source>
        <dbReference type="ARBA" id="ARBA00023163"/>
    </source>
</evidence>
<reference evidence="7 8" key="1">
    <citation type="submission" date="2017-07" db="EMBL/GenBank/DDBJ databases">
        <title>Phylogenetic study on the rhizospheric bacterium Ochrobactrum sp. A44.</title>
        <authorList>
            <person name="Krzyzanowska D.M."/>
            <person name="Ossowicki A."/>
            <person name="Rajewska M."/>
            <person name="Maciag T."/>
            <person name="Kaczynski Z."/>
            <person name="Czerwicka M."/>
            <person name="Jafra S."/>
        </authorList>
    </citation>
    <scope>NUCLEOTIDE SEQUENCE [LARGE SCALE GENOMIC DNA]</scope>
    <source>
        <strain evidence="7 8">CCUG 30717</strain>
    </source>
</reference>
<name>A0A256G2S4_9HYPH</name>
<dbReference type="Proteomes" id="UP000216188">
    <property type="component" value="Unassembled WGS sequence"/>
</dbReference>
<dbReference type="InterPro" id="IPR005119">
    <property type="entry name" value="LysR_subst-bd"/>
</dbReference>
<dbReference type="RefSeq" id="WP_007879297.1">
    <property type="nucleotide sequence ID" value="NZ_CAXURC020000002.1"/>
</dbReference>
<dbReference type="GO" id="GO:0043565">
    <property type="term" value="F:sequence-specific DNA binding"/>
    <property type="evidence" value="ECO:0007669"/>
    <property type="project" value="TreeGrafter"/>
</dbReference>
<dbReference type="InterPro" id="IPR000847">
    <property type="entry name" value="LysR_HTH_N"/>
</dbReference>
<evidence type="ECO:0000313" key="9">
    <source>
        <dbReference type="Proteomes" id="UP000526233"/>
    </source>
</evidence>
<sequence length="308" mass="34497">MDRFDAMRVFTRVAERRSFTLAAEDLGLPRSTVTDAIKQLEKRLGVCLLQRTTRHVSPTLDGEAYYRRCISILEELEDAEGAFAGAKPKGLLRIDVHGTLARHFLMPALPRFFQTYPDIEIYMSEGDRYVDLVREGIDCVLRAGVLQDSDMIARRVSLLKEVTLASPAYVERHGKPSHPDELTNGHHMVGFHSTSTGGLLPLEFTVAGRVVELSLPAPMSVNAAESYVSAACLGLGLIQVPIYHVQKSLEAGELLEVLADFPPKPTPVSLLYRRERQLSPRVRVFMDWLQREFKEAQAFDTDLAFVQS</sequence>
<dbReference type="CDD" id="cd08472">
    <property type="entry name" value="PBP2_CrgA_like_3"/>
    <property type="match status" value="1"/>
</dbReference>
<dbReference type="InterPro" id="IPR058163">
    <property type="entry name" value="LysR-type_TF_proteobact-type"/>
</dbReference>
<feature type="domain" description="HTH lysR-type" evidence="5">
    <location>
        <begin position="1"/>
        <end position="59"/>
    </location>
</feature>
<dbReference type="GO" id="GO:0006351">
    <property type="term" value="P:DNA-templated transcription"/>
    <property type="evidence" value="ECO:0007669"/>
    <property type="project" value="TreeGrafter"/>
</dbReference>
<organism evidence="7 8">
    <name type="scientific">Brucella pseudogrignonensis</name>
    <dbReference type="NCBI Taxonomy" id="419475"/>
    <lineage>
        <taxon>Bacteria</taxon>
        <taxon>Pseudomonadati</taxon>
        <taxon>Pseudomonadota</taxon>
        <taxon>Alphaproteobacteria</taxon>
        <taxon>Hyphomicrobiales</taxon>
        <taxon>Brucellaceae</taxon>
        <taxon>Brucella/Ochrobactrum group</taxon>
        <taxon>Brucella</taxon>
    </lineage>
</organism>
<evidence type="ECO:0000259" key="5">
    <source>
        <dbReference type="PROSITE" id="PS50931"/>
    </source>
</evidence>
<dbReference type="Pfam" id="PF03466">
    <property type="entry name" value="LysR_substrate"/>
    <property type="match status" value="1"/>
</dbReference>
<dbReference type="PANTHER" id="PTHR30537">
    <property type="entry name" value="HTH-TYPE TRANSCRIPTIONAL REGULATOR"/>
    <property type="match status" value="1"/>
</dbReference>
<dbReference type="SUPFAM" id="SSF46785">
    <property type="entry name" value="Winged helix' DNA-binding domain"/>
    <property type="match status" value="1"/>
</dbReference>
<dbReference type="FunFam" id="1.10.10.10:FF:000001">
    <property type="entry name" value="LysR family transcriptional regulator"/>
    <property type="match status" value="1"/>
</dbReference>
<dbReference type="Gene3D" id="3.40.190.290">
    <property type="match status" value="1"/>
</dbReference>
<reference evidence="6 9" key="2">
    <citation type="submission" date="2018-11" db="EMBL/GenBank/DDBJ databases">
        <title>Genome sequencing and analysis.</title>
        <authorList>
            <person name="Huang Y.-T."/>
        </authorList>
    </citation>
    <scope>NUCLEOTIDE SEQUENCE [LARGE SCALE GENOMIC DNA]</scope>
    <source>
        <strain evidence="6 9">SHIN</strain>
    </source>
</reference>
<keyword evidence="4" id="KW-0804">Transcription</keyword>
<accession>A0A256G2S4</accession>
<dbReference type="EMBL" id="PKQI01000001">
    <property type="protein sequence ID" value="NNV19711.1"/>
    <property type="molecule type" value="Genomic_DNA"/>
</dbReference>
<evidence type="ECO:0000313" key="8">
    <source>
        <dbReference type="Proteomes" id="UP000216188"/>
    </source>
</evidence>
<keyword evidence="8" id="KW-1185">Reference proteome</keyword>
<evidence type="ECO:0000256" key="2">
    <source>
        <dbReference type="ARBA" id="ARBA00023015"/>
    </source>
</evidence>
<dbReference type="GO" id="GO:0003700">
    <property type="term" value="F:DNA-binding transcription factor activity"/>
    <property type="evidence" value="ECO:0007669"/>
    <property type="project" value="InterPro"/>
</dbReference>
<proteinExistence type="inferred from homology"/>
<comment type="caution">
    <text evidence="7">The sequence shown here is derived from an EMBL/GenBank/DDBJ whole genome shotgun (WGS) entry which is preliminary data.</text>
</comment>
<keyword evidence="2" id="KW-0805">Transcription regulation</keyword>
<dbReference type="Proteomes" id="UP000526233">
    <property type="component" value="Unassembled WGS sequence"/>
</dbReference>
<evidence type="ECO:0000256" key="3">
    <source>
        <dbReference type="ARBA" id="ARBA00023125"/>
    </source>
</evidence>
<gene>
    <name evidence="7" type="ORF">CEV34_5120</name>
    <name evidence="6" type="ORF">EHE22_04600</name>
</gene>
<dbReference type="EMBL" id="NNRM01000048">
    <property type="protein sequence ID" value="OYR21405.1"/>
    <property type="molecule type" value="Genomic_DNA"/>
</dbReference>
<protein>
    <submittedName>
        <fullName evidence="6">LysR family transcriptional regulator</fullName>
    </submittedName>
    <submittedName>
        <fullName evidence="7">LysR substrate binding domain protein</fullName>
    </submittedName>
</protein>
<evidence type="ECO:0000313" key="6">
    <source>
        <dbReference type="EMBL" id="NNV19711.1"/>
    </source>
</evidence>
<comment type="similarity">
    <text evidence="1">Belongs to the LysR transcriptional regulatory family.</text>
</comment>
<dbReference type="SUPFAM" id="SSF53850">
    <property type="entry name" value="Periplasmic binding protein-like II"/>
    <property type="match status" value="1"/>
</dbReference>
<dbReference type="InterPro" id="IPR036388">
    <property type="entry name" value="WH-like_DNA-bd_sf"/>
</dbReference>
<dbReference type="PROSITE" id="PS50931">
    <property type="entry name" value="HTH_LYSR"/>
    <property type="match status" value="1"/>
</dbReference>
<dbReference type="Gene3D" id="1.10.10.10">
    <property type="entry name" value="Winged helix-like DNA-binding domain superfamily/Winged helix DNA-binding domain"/>
    <property type="match status" value="1"/>
</dbReference>
<evidence type="ECO:0000313" key="7">
    <source>
        <dbReference type="EMBL" id="OYR21405.1"/>
    </source>
</evidence>
<dbReference type="PANTHER" id="PTHR30537:SF72">
    <property type="entry name" value="LYSR FAMILY TRANSCRIPTIONAL REGULATOR"/>
    <property type="match status" value="1"/>
</dbReference>
<dbReference type="STRING" id="419475.A8A54_14225"/>